<dbReference type="KEGG" id="palo:E6C60_0379"/>
<protein>
    <recommendedName>
        <fullName evidence="4">Small peptidoglycan-associated lipoprotein</fullName>
    </recommendedName>
</protein>
<dbReference type="AlphaFoldDB" id="A0A4P8XG78"/>
<dbReference type="Proteomes" id="UP000300879">
    <property type="component" value="Chromosome"/>
</dbReference>
<keyword evidence="3" id="KW-1185">Reference proteome</keyword>
<evidence type="ECO:0008006" key="4">
    <source>
        <dbReference type="Google" id="ProtNLM"/>
    </source>
</evidence>
<name>A0A4P8XG78_9BACL</name>
<keyword evidence="1" id="KW-0732">Signal</keyword>
<dbReference type="RefSeq" id="WP_138224218.1">
    <property type="nucleotide sequence ID" value="NZ_CP040396.1"/>
</dbReference>
<dbReference type="SUPFAM" id="SSF52833">
    <property type="entry name" value="Thioredoxin-like"/>
    <property type="match status" value="1"/>
</dbReference>
<feature type="signal peptide" evidence="1">
    <location>
        <begin position="1"/>
        <end position="17"/>
    </location>
</feature>
<evidence type="ECO:0000256" key="1">
    <source>
        <dbReference type="SAM" id="SignalP"/>
    </source>
</evidence>
<sequence>MKKTKFLLILLFFLLTAGCTGSSKDEKIESLYSKSDDTYMIHLFYEYKTQLDEELLSYMNSSDELLKIINGIQVYDVDRKDNQSKIKSLDIDNFPTILVTNNKDIKLTTHDIEEVKLFFDNIVN</sequence>
<dbReference type="OrthoDB" id="2623670at2"/>
<accession>A0A4P8XG78</accession>
<dbReference type="PROSITE" id="PS51257">
    <property type="entry name" value="PROKAR_LIPOPROTEIN"/>
    <property type="match status" value="1"/>
</dbReference>
<feature type="chain" id="PRO_5038798955" description="Small peptidoglycan-associated lipoprotein" evidence="1">
    <location>
        <begin position="18"/>
        <end position="124"/>
    </location>
</feature>
<gene>
    <name evidence="2" type="ORF">E6C60_0379</name>
</gene>
<organism evidence="2 3">
    <name type="scientific">Paenibacillus algicola</name>
    <dbReference type="NCBI Taxonomy" id="2565926"/>
    <lineage>
        <taxon>Bacteria</taxon>
        <taxon>Bacillati</taxon>
        <taxon>Bacillota</taxon>
        <taxon>Bacilli</taxon>
        <taxon>Bacillales</taxon>
        <taxon>Paenibacillaceae</taxon>
        <taxon>Paenibacillus</taxon>
    </lineage>
</organism>
<evidence type="ECO:0000313" key="3">
    <source>
        <dbReference type="Proteomes" id="UP000300879"/>
    </source>
</evidence>
<dbReference type="InterPro" id="IPR036249">
    <property type="entry name" value="Thioredoxin-like_sf"/>
</dbReference>
<proteinExistence type="predicted"/>
<dbReference type="EMBL" id="CP040396">
    <property type="protein sequence ID" value="QCT01103.1"/>
    <property type="molecule type" value="Genomic_DNA"/>
</dbReference>
<reference evidence="2 3" key="1">
    <citation type="submission" date="2019-05" db="EMBL/GenBank/DDBJ databases">
        <authorList>
            <person name="Chen C."/>
        </authorList>
    </citation>
    <scope>NUCLEOTIDE SEQUENCE [LARGE SCALE GENOMIC DNA]</scope>
    <source>
        <strain evidence="2 3">HB172198</strain>
    </source>
</reference>
<evidence type="ECO:0000313" key="2">
    <source>
        <dbReference type="EMBL" id="QCT01103.1"/>
    </source>
</evidence>